<dbReference type="GO" id="GO:0051536">
    <property type="term" value="F:iron-sulfur cluster binding"/>
    <property type="evidence" value="ECO:0007669"/>
    <property type="project" value="UniProtKB-KW"/>
</dbReference>
<reference evidence="7" key="2">
    <citation type="journal article" date="2021" name="PeerJ">
        <title>Extensive microbial diversity within the chicken gut microbiome revealed by metagenomics and culture.</title>
        <authorList>
            <person name="Gilroy R."/>
            <person name="Ravi A."/>
            <person name="Getino M."/>
            <person name="Pursley I."/>
            <person name="Horton D.L."/>
            <person name="Alikhan N.F."/>
            <person name="Baker D."/>
            <person name="Gharbi K."/>
            <person name="Hall N."/>
            <person name="Watson M."/>
            <person name="Adriaenssens E.M."/>
            <person name="Foster-Nyarko E."/>
            <person name="Jarju S."/>
            <person name="Secka A."/>
            <person name="Antonio M."/>
            <person name="Oren A."/>
            <person name="Chaudhuri R.R."/>
            <person name="La Ragione R."/>
            <person name="Hildebrand F."/>
            <person name="Pallen M.J."/>
        </authorList>
    </citation>
    <scope>NUCLEOTIDE SEQUENCE</scope>
    <source>
        <strain evidence="7">F6-4510</strain>
    </source>
</reference>
<dbReference type="EMBL" id="JADIMX010000107">
    <property type="protein sequence ID" value="MBO8434800.1"/>
    <property type="molecule type" value="Genomic_DNA"/>
</dbReference>
<feature type="domain" description="4Fe-4S ferredoxin-type" evidence="6">
    <location>
        <begin position="1"/>
        <end position="29"/>
    </location>
</feature>
<organism evidence="7 8">
    <name type="scientific">Candidatus Fimicola merdigallinarum</name>
    <dbReference type="NCBI Taxonomy" id="2840819"/>
    <lineage>
        <taxon>Bacteria</taxon>
        <taxon>Bacillati</taxon>
        <taxon>Bacillota</taxon>
        <taxon>Clostridia</taxon>
        <taxon>Lachnospirales</taxon>
        <taxon>Lachnospiraceae</taxon>
        <taxon>Lachnospiraceae incertae sedis</taxon>
        <taxon>Candidatus Fimicola</taxon>
    </lineage>
</organism>
<dbReference type="InterPro" id="IPR017896">
    <property type="entry name" value="4Fe4S_Fe-S-bd"/>
</dbReference>
<dbReference type="GO" id="GO:0046872">
    <property type="term" value="F:metal ion binding"/>
    <property type="evidence" value="ECO:0007669"/>
    <property type="project" value="UniProtKB-KW"/>
</dbReference>
<evidence type="ECO:0000313" key="7">
    <source>
        <dbReference type="EMBL" id="MBO8434800.1"/>
    </source>
</evidence>
<comment type="similarity">
    <text evidence="1">Belongs to the nitroreductase family.</text>
</comment>
<keyword evidence="3" id="KW-0560">Oxidoreductase</keyword>
<dbReference type="InterPro" id="IPR017900">
    <property type="entry name" value="4Fe4S_Fe_S_CS"/>
</dbReference>
<evidence type="ECO:0000256" key="1">
    <source>
        <dbReference type="ARBA" id="ARBA00007118"/>
    </source>
</evidence>
<dbReference type="AlphaFoldDB" id="A0A9D9DYZ1"/>
<dbReference type="Gene3D" id="3.30.70.20">
    <property type="match status" value="1"/>
</dbReference>
<reference evidence="7" key="1">
    <citation type="submission" date="2020-10" db="EMBL/GenBank/DDBJ databases">
        <authorList>
            <person name="Gilroy R."/>
        </authorList>
    </citation>
    <scope>NUCLEOTIDE SEQUENCE</scope>
    <source>
        <strain evidence="7">F6-4510</strain>
    </source>
</reference>
<dbReference type="Pfam" id="PF00881">
    <property type="entry name" value="Nitroreductase"/>
    <property type="match status" value="1"/>
</dbReference>
<accession>A0A9D9DYZ1</accession>
<dbReference type="PROSITE" id="PS51379">
    <property type="entry name" value="4FE4S_FER_2"/>
    <property type="match status" value="2"/>
</dbReference>
<dbReference type="GO" id="GO:0016491">
    <property type="term" value="F:oxidoreductase activity"/>
    <property type="evidence" value="ECO:0007669"/>
    <property type="project" value="UniProtKB-KW"/>
</dbReference>
<evidence type="ECO:0000313" key="8">
    <source>
        <dbReference type="Proteomes" id="UP000823611"/>
    </source>
</evidence>
<dbReference type="Proteomes" id="UP000823611">
    <property type="component" value="Unassembled WGS sequence"/>
</dbReference>
<keyword evidence="5" id="KW-0411">Iron-sulfur</keyword>
<dbReference type="SUPFAM" id="SSF55469">
    <property type="entry name" value="FMN-dependent nitroreductase-like"/>
    <property type="match status" value="1"/>
</dbReference>
<dbReference type="PANTHER" id="PTHR43673:SF10">
    <property type="entry name" value="NADH DEHYDROGENASE_NAD(P)H NITROREDUCTASE XCC3605-RELATED"/>
    <property type="match status" value="1"/>
</dbReference>
<protein>
    <submittedName>
        <fullName evidence="7">Nitroreductase family protein</fullName>
    </submittedName>
</protein>
<evidence type="ECO:0000256" key="4">
    <source>
        <dbReference type="ARBA" id="ARBA00023004"/>
    </source>
</evidence>
<dbReference type="PANTHER" id="PTHR43673">
    <property type="entry name" value="NAD(P)H NITROREDUCTASE YDGI-RELATED"/>
    <property type="match status" value="1"/>
</dbReference>
<dbReference type="Gene3D" id="3.40.109.10">
    <property type="entry name" value="NADH Oxidase"/>
    <property type="match status" value="1"/>
</dbReference>
<sequence length="263" mass="29987">MVKFYDEKCVGCGKCASDCPIGIISVRKGKAGNRNMQCMQCGHCVAVCPTEAVYIDDYDSSEIEECNKEINLSAEDYLHLIKSRRSIRKYKEMPIEREKLENIIEAGRFTATAKNTQSNQFIVLGNDLEEFKNMFWSSIENLLADEERGKLLPKEIGMFLRNKKKNPDNDFIFRNAPNVIFVANDKPVDSGLACQNMENMAVVQGIGVLYDGYLARLTDIFPNLKEYLGIDEDKNICMAMLVGYPDVKYRRTVSRKKANVSWR</sequence>
<dbReference type="PROSITE" id="PS00198">
    <property type="entry name" value="4FE4S_FER_1"/>
    <property type="match status" value="2"/>
</dbReference>
<feature type="domain" description="4Fe-4S ferredoxin-type" evidence="6">
    <location>
        <begin position="33"/>
        <end position="58"/>
    </location>
</feature>
<dbReference type="InterPro" id="IPR029479">
    <property type="entry name" value="Nitroreductase"/>
</dbReference>
<evidence type="ECO:0000259" key="6">
    <source>
        <dbReference type="PROSITE" id="PS51379"/>
    </source>
</evidence>
<gene>
    <name evidence="7" type="ORF">IAC55_05730</name>
</gene>
<dbReference type="SUPFAM" id="SSF54862">
    <property type="entry name" value="4Fe-4S ferredoxins"/>
    <property type="match status" value="1"/>
</dbReference>
<evidence type="ECO:0000256" key="2">
    <source>
        <dbReference type="ARBA" id="ARBA00022723"/>
    </source>
</evidence>
<keyword evidence="2" id="KW-0479">Metal-binding</keyword>
<name>A0A9D9DYZ1_9FIRM</name>
<evidence type="ECO:0000256" key="3">
    <source>
        <dbReference type="ARBA" id="ARBA00023002"/>
    </source>
</evidence>
<proteinExistence type="inferred from homology"/>
<keyword evidence="4" id="KW-0408">Iron</keyword>
<dbReference type="Pfam" id="PF12838">
    <property type="entry name" value="Fer4_7"/>
    <property type="match status" value="1"/>
</dbReference>
<dbReference type="InterPro" id="IPR000415">
    <property type="entry name" value="Nitroreductase-like"/>
</dbReference>
<comment type="caution">
    <text evidence="7">The sequence shown here is derived from an EMBL/GenBank/DDBJ whole genome shotgun (WGS) entry which is preliminary data.</text>
</comment>
<evidence type="ECO:0000256" key="5">
    <source>
        <dbReference type="ARBA" id="ARBA00023014"/>
    </source>
</evidence>